<dbReference type="CDD" id="cd02440">
    <property type="entry name" value="AdoMet_MTases"/>
    <property type="match status" value="1"/>
</dbReference>
<sequence length="272" mass="30756">MSEQVYYSKGFKKSISDTHAWRTVANSSEFVVKVLKPNFKVLDAGCGPGSITIDFAANYLPQGSIVGIEPTQELIDTANVNKEKYGKPLDNLSFIKGSIYELPFKDNTFDLVHVQQVIIHLQDPIRALKELKRVVKPNGFVCVRDADLSSFLAYPEEYSLLGEHYALKAKNAVSTDIKAGRKLRPKALQAGYESDKIRTSVSNWICTDSIDAKHRWAAATVARLESGGEKFYPEDDAKDKELREKVIELWKKWSEDETSMINLPNYEIIYQK</sequence>
<dbReference type="GO" id="GO:0008168">
    <property type="term" value="F:methyltransferase activity"/>
    <property type="evidence" value="ECO:0007669"/>
    <property type="project" value="TreeGrafter"/>
</dbReference>
<evidence type="ECO:0000313" key="3">
    <source>
        <dbReference type="Proteomes" id="UP000000709"/>
    </source>
</evidence>
<dbReference type="InterPro" id="IPR025714">
    <property type="entry name" value="Methyltranfer_dom"/>
</dbReference>
<evidence type="ECO:0000259" key="1">
    <source>
        <dbReference type="Pfam" id="PF13847"/>
    </source>
</evidence>
<dbReference type="eggNOG" id="KOG1269">
    <property type="taxonomic scope" value="Eukaryota"/>
</dbReference>
<dbReference type="SUPFAM" id="SSF53335">
    <property type="entry name" value="S-adenosyl-L-methionine-dependent methyltransferases"/>
    <property type="match status" value="1"/>
</dbReference>
<dbReference type="AlphaFoldDB" id="G3AHL0"/>
<dbReference type="InParanoid" id="G3AHL0"/>
<gene>
    <name evidence="2" type="ORF">SPAPADRAFT_59610</name>
</gene>
<reference evidence="2 3" key="1">
    <citation type="journal article" date="2011" name="Proc. Natl. Acad. Sci. U.S.A.">
        <title>Comparative genomics of xylose-fermenting fungi for enhanced biofuel production.</title>
        <authorList>
            <person name="Wohlbach D.J."/>
            <person name="Kuo A."/>
            <person name="Sato T.K."/>
            <person name="Potts K.M."/>
            <person name="Salamov A.A."/>
            <person name="LaButti K.M."/>
            <person name="Sun H."/>
            <person name="Clum A."/>
            <person name="Pangilinan J.L."/>
            <person name="Lindquist E.A."/>
            <person name="Lucas S."/>
            <person name="Lapidus A."/>
            <person name="Jin M."/>
            <person name="Gunawan C."/>
            <person name="Balan V."/>
            <person name="Dale B.E."/>
            <person name="Jeffries T.W."/>
            <person name="Zinkel R."/>
            <person name="Barry K.W."/>
            <person name="Grigoriev I.V."/>
            <person name="Gasch A.P."/>
        </authorList>
    </citation>
    <scope>NUCLEOTIDE SEQUENCE [LARGE SCALE GENOMIC DNA]</scope>
    <source>
        <strain evidence="3">NRRL Y-27907 / 11-Y1</strain>
    </source>
</reference>
<dbReference type="PANTHER" id="PTHR43591:SF24">
    <property type="entry name" value="2-METHOXY-6-POLYPRENYL-1,4-BENZOQUINOL METHYLASE, MITOCHONDRIAL"/>
    <property type="match status" value="1"/>
</dbReference>
<dbReference type="EMBL" id="GL996500">
    <property type="protein sequence ID" value="EGW34174.1"/>
    <property type="molecule type" value="Genomic_DNA"/>
</dbReference>
<organism evidence="3">
    <name type="scientific">Spathaspora passalidarum (strain NRRL Y-27907 / 11-Y1)</name>
    <dbReference type="NCBI Taxonomy" id="619300"/>
    <lineage>
        <taxon>Eukaryota</taxon>
        <taxon>Fungi</taxon>
        <taxon>Dikarya</taxon>
        <taxon>Ascomycota</taxon>
        <taxon>Saccharomycotina</taxon>
        <taxon>Pichiomycetes</taxon>
        <taxon>Debaryomycetaceae</taxon>
        <taxon>Spathaspora</taxon>
    </lineage>
</organism>
<dbReference type="Pfam" id="PF13847">
    <property type="entry name" value="Methyltransf_31"/>
    <property type="match status" value="1"/>
</dbReference>
<name>G3AHL0_SPAPN</name>
<dbReference type="GeneID" id="18872985"/>
<dbReference type="Proteomes" id="UP000000709">
    <property type="component" value="Unassembled WGS sequence"/>
</dbReference>
<evidence type="ECO:0000313" key="2">
    <source>
        <dbReference type="EMBL" id="EGW34174.1"/>
    </source>
</evidence>
<dbReference type="OMA" id="LHVWAKE"/>
<dbReference type="Gene3D" id="3.40.50.150">
    <property type="entry name" value="Vaccinia Virus protein VP39"/>
    <property type="match status" value="1"/>
</dbReference>
<protein>
    <recommendedName>
        <fullName evidence="1">Methyltransferase domain-containing protein</fullName>
    </recommendedName>
</protein>
<dbReference type="OrthoDB" id="10017101at2759"/>
<dbReference type="HOGENOM" id="CLU_057148_2_0_1"/>
<dbReference type="PANTHER" id="PTHR43591">
    <property type="entry name" value="METHYLTRANSFERASE"/>
    <property type="match status" value="1"/>
</dbReference>
<proteinExistence type="predicted"/>
<dbReference type="RefSeq" id="XP_007373758.1">
    <property type="nucleotide sequence ID" value="XM_007373696.1"/>
</dbReference>
<keyword evidence="3" id="KW-1185">Reference proteome</keyword>
<accession>G3AHL0</accession>
<dbReference type="InterPro" id="IPR029063">
    <property type="entry name" value="SAM-dependent_MTases_sf"/>
</dbReference>
<dbReference type="KEGG" id="spaa:SPAPADRAFT_59610"/>
<feature type="domain" description="Methyltransferase" evidence="1">
    <location>
        <begin position="36"/>
        <end position="156"/>
    </location>
</feature>
<dbReference type="STRING" id="619300.G3AHL0"/>